<accession>A0AA38GFD9</accession>
<dbReference type="GO" id="GO:0003723">
    <property type="term" value="F:RNA binding"/>
    <property type="evidence" value="ECO:0007669"/>
    <property type="project" value="TreeGrafter"/>
</dbReference>
<protein>
    <recommendedName>
        <fullName evidence="1">S1 motif domain-containing protein</fullName>
    </recommendedName>
</protein>
<dbReference type="EMBL" id="JAHRHJ020000003">
    <property type="protein sequence ID" value="KAH9320768.1"/>
    <property type="molecule type" value="Genomic_DNA"/>
</dbReference>
<reference evidence="2 3" key="1">
    <citation type="journal article" date="2021" name="Nat. Plants">
        <title>The Taxus genome provides insights into paclitaxel biosynthesis.</title>
        <authorList>
            <person name="Xiong X."/>
            <person name="Gou J."/>
            <person name="Liao Q."/>
            <person name="Li Y."/>
            <person name="Zhou Q."/>
            <person name="Bi G."/>
            <person name="Li C."/>
            <person name="Du R."/>
            <person name="Wang X."/>
            <person name="Sun T."/>
            <person name="Guo L."/>
            <person name="Liang H."/>
            <person name="Lu P."/>
            <person name="Wu Y."/>
            <person name="Zhang Z."/>
            <person name="Ro D.K."/>
            <person name="Shang Y."/>
            <person name="Huang S."/>
            <person name="Yan J."/>
        </authorList>
    </citation>
    <scope>NUCLEOTIDE SEQUENCE [LARGE SCALE GENOMIC DNA]</scope>
    <source>
        <strain evidence="2">Ta-2019</strain>
    </source>
</reference>
<dbReference type="SMART" id="SM00316">
    <property type="entry name" value="S1"/>
    <property type="match status" value="2"/>
</dbReference>
<gene>
    <name evidence="2" type="ORF">KI387_015407</name>
</gene>
<comment type="caution">
    <text evidence="2">The sequence shown here is derived from an EMBL/GenBank/DDBJ whole genome shotgun (WGS) entry which is preliminary data.</text>
</comment>
<keyword evidence="3" id="KW-1185">Reference proteome</keyword>
<proteinExistence type="predicted"/>
<feature type="non-terminal residue" evidence="2">
    <location>
        <position position="1"/>
    </location>
</feature>
<dbReference type="GO" id="GO:0043489">
    <property type="term" value="P:RNA stabilization"/>
    <property type="evidence" value="ECO:0007669"/>
    <property type="project" value="TreeGrafter"/>
</dbReference>
<dbReference type="SUPFAM" id="SSF50249">
    <property type="entry name" value="Nucleic acid-binding proteins"/>
    <property type="match status" value="1"/>
</dbReference>
<feature type="domain" description="S1 motif" evidence="1">
    <location>
        <begin position="318"/>
        <end position="400"/>
    </location>
</feature>
<dbReference type="Proteomes" id="UP000824469">
    <property type="component" value="Unassembled WGS sequence"/>
</dbReference>
<dbReference type="AlphaFoldDB" id="A0AA38GFD9"/>
<organism evidence="2 3">
    <name type="scientific">Taxus chinensis</name>
    <name type="common">Chinese yew</name>
    <name type="synonym">Taxus wallichiana var. chinensis</name>
    <dbReference type="NCBI Taxonomy" id="29808"/>
    <lineage>
        <taxon>Eukaryota</taxon>
        <taxon>Viridiplantae</taxon>
        <taxon>Streptophyta</taxon>
        <taxon>Embryophyta</taxon>
        <taxon>Tracheophyta</taxon>
        <taxon>Spermatophyta</taxon>
        <taxon>Pinopsida</taxon>
        <taxon>Pinidae</taxon>
        <taxon>Conifers II</taxon>
        <taxon>Cupressales</taxon>
        <taxon>Taxaceae</taxon>
        <taxon>Taxus</taxon>
    </lineage>
</organism>
<dbReference type="InterPro" id="IPR003029">
    <property type="entry name" value="S1_domain"/>
</dbReference>
<dbReference type="OMA" id="MDEAKND"/>
<sequence>MAALISLSSSLASRAIFLPLQISQQYNQFKVPRRNSAKILTFKATETLQNGITNAHYLRANPCVHSTKLGNATSGNINSNILNQMDEPEEEEKDLEYYSPKMGDLVAGVVVSRQENRLQINIGSERLACMYLNEFYPINHPETVRISCEMPAEINTEGKSESTSAAAASVDDDCDRFVDGRMGILMDKGAPTSSVIEEGTVLYAEVLGHALSGEPLLSSRLSARKIAWQRLRQIKHENKPIEIYIIEWNTGGLVSRIEGLRGFLPKCEMLNTPFDDFAVLQEYVGTRMEVIIIDVIEELGNLIVSEKRAWEMRNFYEGNLLQGTITRIYSYGAQVNVDGTCISGLLHISKMSREKVSLVTHLFSKGEKVKVMVVRSNSPYTHSFSIADLESEKGLILSNKE</sequence>
<evidence type="ECO:0000259" key="1">
    <source>
        <dbReference type="PROSITE" id="PS50126"/>
    </source>
</evidence>
<name>A0AA38GFD9_TAXCH</name>
<evidence type="ECO:0000313" key="3">
    <source>
        <dbReference type="Proteomes" id="UP000824469"/>
    </source>
</evidence>
<dbReference type="PANTHER" id="PTHR15838">
    <property type="entry name" value="NUCLEOLAR PROTEIN OF 40 KDA"/>
    <property type="match status" value="1"/>
</dbReference>
<dbReference type="InterPro" id="IPR012340">
    <property type="entry name" value="NA-bd_OB-fold"/>
</dbReference>
<dbReference type="Pfam" id="PF00575">
    <property type="entry name" value="S1"/>
    <property type="match status" value="1"/>
</dbReference>
<dbReference type="PANTHER" id="PTHR15838:SF3">
    <property type="entry name" value="PROTEIN PIGMENT DEFECTIVE 338, CHLOROPLASTIC"/>
    <property type="match status" value="1"/>
</dbReference>
<evidence type="ECO:0000313" key="2">
    <source>
        <dbReference type="EMBL" id="KAH9320768.1"/>
    </source>
</evidence>
<dbReference type="CDD" id="cd04465">
    <property type="entry name" value="S1_RPS1_repeat_ec2_hs2"/>
    <property type="match status" value="1"/>
</dbReference>
<dbReference type="PROSITE" id="PS50126">
    <property type="entry name" value="S1"/>
    <property type="match status" value="1"/>
</dbReference>
<dbReference type="Gene3D" id="2.40.50.140">
    <property type="entry name" value="Nucleic acid-binding proteins"/>
    <property type="match status" value="1"/>
</dbReference>